<keyword evidence="1" id="KW-0238">DNA-binding</keyword>
<evidence type="ECO:0000256" key="1">
    <source>
        <dbReference type="ARBA" id="ARBA00023125"/>
    </source>
</evidence>
<dbReference type="SMART" id="SM00530">
    <property type="entry name" value="HTH_XRE"/>
    <property type="match status" value="1"/>
</dbReference>
<name>A0ABR7NF56_9FIRM</name>
<sequence length="417" mass="46509">MAFERRRTPMTLGERIAAGRRAAGISQEALGERLGVSRQAISKWEGDAAVPELEKLIALSRLFGIPLGALLGIEEEKKDGGADGETLSERELAAVEKIVGRYVSELEKKTPPRRLKRWQLVCLVLAAVSLTWAVWGQFERLSARVQKVENNLWGMQSELSSQINGLTWQLADLIEKENSLIADWGYRLEAYDREARTVTLAIWAVPKRIVDGTKAEFAAEIEEGGSYVSAASQEASGRYCARIELPCDLEQELKLSVRLEKDGERQVQLLETIGNLRVQTGLDLWCDWQGSFGHQRKDGSCAFDGSARVQIFPGSEQSAEPVSAQLEILRNGEVVYIEPVELPAGPFKELDRSIELHQAVELADGDALDLAFHVVDSLGRDQYMLAVGFDIRADERGWLEADHYDAIQPDYDPMKRK</sequence>
<dbReference type="Proteomes" id="UP000658131">
    <property type="component" value="Unassembled WGS sequence"/>
</dbReference>
<gene>
    <name evidence="4" type="ORF">H8717_00785</name>
</gene>
<evidence type="ECO:0000313" key="4">
    <source>
        <dbReference type="EMBL" id="MBC8574949.1"/>
    </source>
</evidence>
<keyword evidence="2" id="KW-0472">Membrane</keyword>
<proteinExistence type="predicted"/>
<dbReference type="Gene3D" id="1.10.260.40">
    <property type="entry name" value="lambda repressor-like DNA-binding domains"/>
    <property type="match status" value="1"/>
</dbReference>
<feature type="transmembrane region" description="Helical" evidence="2">
    <location>
        <begin position="118"/>
        <end position="138"/>
    </location>
</feature>
<protein>
    <submittedName>
        <fullName evidence="4">Helix-turn-helix transcriptional regulator</fullName>
    </submittedName>
</protein>
<dbReference type="InterPro" id="IPR010982">
    <property type="entry name" value="Lambda_DNA-bd_dom_sf"/>
</dbReference>
<evidence type="ECO:0000256" key="2">
    <source>
        <dbReference type="SAM" id="Phobius"/>
    </source>
</evidence>
<dbReference type="InterPro" id="IPR001387">
    <property type="entry name" value="Cro/C1-type_HTH"/>
</dbReference>
<dbReference type="PROSITE" id="PS50943">
    <property type="entry name" value="HTH_CROC1"/>
    <property type="match status" value="1"/>
</dbReference>
<dbReference type="Pfam" id="PF01381">
    <property type="entry name" value="HTH_3"/>
    <property type="match status" value="1"/>
</dbReference>
<feature type="domain" description="HTH cro/C1-type" evidence="3">
    <location>
        <begin position="16"/>
        <end position="70"/>
    </location>
</feature>
<accession>A0ABR7NF56</accession>
<evidence type="ECO:0000313" key="5">
    <source>
        <dbReference type="Proteomes" id="UP000658131"/>
    </source>
</evidence>
<dbReference type="SUPFAM" id="SSF47413">
    <property type="entry name" value="lambda repressor-like DNA-binding domains"/>
    <property type="match status" value="1"/>
</dbReference>
<organism evidence="4 5">
    <name type="scientific">Yanshouia hominis</name>
    <dbReference type="NCBI Taxonomy" id="2763673"/>
    <lineage>
        <taxon>Bacteria</taxon>
        <taxon>Bacillati</taxon>
        <taxon>Bacillota</taxon>
        <taxon>Clostridia</taxon>
        <taxon>Eubacteriales</taxon>
        <taxon>Oscillospiraceae</taxon>
        <taxon>Yanshouia</taxon>
    </lineage>
</organism>
<keyword evidence="2" id="KW-0812">Transmembrane</keyword>
<dbReference type="CDD" id="cd00093">
    <property type="entry name" value="HTH_XRE"/>
    <property type="match status" value="1"/>
</dbReference>
<dbReference type="EMBL" id="JACRTB010000001">
    <property type="protein sequence ID" value="MBC8574949.1"/>
    <property type="molecule type" value="Genomic_DNA"/>
</dbReference>
<evidence type="ECO:0000259" key="3">
    <source>
        <dbReference type="PROSITE" id="PS50943"/>
    </source>
</evidence>
<dbReference type="PANTHER" id="PTHR46558:SF13">
    <property type="entry name" value="HTH-TYPE TRANSCRIPTIONAL REGULATOR IMMR"/>
    <property type="match status" value="1"/>
</dbReference>
<keyword evidence="5" id="KW-1185">Reference proteome</keyword>
<comment type="caution">
    <text evidence="4">The sequence shown here is derived from an EMBL/GenBank/DDBJ whole genome shotgun (WGS) entry which is preliminary data.</text>
</comment>
<dbReference type="PANTHER" id="PTHR46558">
    <property type="entry name" value="TRACRIPTIONAL REGULATORY PROTEIN-RELATED-RELATED"/>
    <property type="match status" value="1"/>
</dbReference>
<keyword evidence="2" id="KW-1133">Transmembrane helix</keyword>
<reference evidence="4 5" key="1">
    <citation type="submission" date="2020-08" db="EMBL/GenBank/DDBJ databases">
        <title>Genome public.</title>
        <authorList>
            <person name="Liu C."/>
            <person name="Sun Q."/>
        </authorList>
    </citation>
    <scope>NUCLEOTIDE SEQUENCE [LARGE SCALE GENOMIC DNA]</scope>
    <source>
        <strain evidence="4 5">BX1</strain>
    </source>
</reference>